<sequence length="191" mass="22776">MKQTIKKNYIIEKCYECFVKNGIENTTTRDFCAAADVNANTLYYYFDSKNEILVECVNYGYMQLESTLFDALKEFDKSSFDIFPRLTKIGLDYAPKMRFLHQAVSSPAYEEYREDQFKKVNAFYDRLGMELAERFDCPYELIKDYIYEIMTLLSYFSLWGSRDMAAIQFNRIFIDFKNAITNYREIRSLME</sequence>
<accession>A0A1M5X4K9</accession>
<evidence type="ECO:0000256" key="2">
    <source>
        <dbReference type="PROSITE-ProRule" id="PRU00335"/>
    </source>
</evidence>
<evidence type="ECO:0000313" key="4">
    <source>
        <dbReference type="EMBL" id="SHH94755.1"/>
    </source>
</evidence>
<dbReference type="AlphaFoldDB" id="A0A1M5X4K9"/>
<proteinExistence type="predicted"/>
<keyword evidence="5" id="KW-1185">Reference proteome</keyword>
<evidence type="ECO:0000259" key="3">
    <source>
        <dbReference type="PROSITE" id="PS50977"/>
    </source>
</evidence>
<reference evidence="4 5" key="1">
    <citation type="submission" date="2016-11" db="EMBL/GenBank/DDBJ databases">
        <authorList>
            <person name="Jaros S."/>
            <person name="Januszkiewicz K."/>
            <person name="Wedrychowicz H."/>
        </authorList>
    </citation>
    <scope>NUCLEOTIDE SEQUENCE [LARGE SCALE GENOMIC DNA]</scope>
    <source>
        <strain evidence="4 5">DSM 10068</strain>
    </source>
</reference>
<dbReference type="OrthoDB" id="9785164at2"/>
<keyword evidence="1 2" id="KW-0238">DNA-binding</keyword>
<feature type="DNA-binding region" description="H-T-H motif" evidence="2">
    <location>
        <begin position="27"/>
        <end position="46"/>
    </location>
</feature>
<dbReference type="Proteomes" id="UP000183995">
    <property type="component" value="Unassembled WGS sequence"/>
</dbReference>
<name>A0A1M5X4K9_9FIRM</name>
<dbReference type="PANTHER" id="PTHR43479:SF11">
    <property type="entry name" value="ACREF_ENVCD OPERON REPRESSOR-RELATED"/>
    <property type="match status" value="1"/>
</dbReference>
<organism evidence="4 5">
    <name type="scientific">Sporobacter termitidis DSM 10068</name>
    <dbReference type="NCBI Taxonomy" id="1123282"/>
    <lineage>
        <taxon>Bacteria</taxon>
        <taxon>Bacillati</taxon>
        <taxon>Bacillota</taxon>
        <taxon>Clostridia</taxon>
        <taxon>Eubacteriales</taxon>
        <taxon>Oscillospiraceae</taxon>
        <taxon>Sporobacter</taxon>
    </lineage>
</organism>
<dbReference type="PROSITE" id="PS50977">
    <property type="entry name" value="HTH_TETR_2"/>
    <property type="match status" value="1"/>
</dbReference>
<dbReference type="EMBL" id="FQXV01000004">
    <property type="protein sequence ID" value="SHH94755.1"/>
    <property type="molecule type" value="Genomic_DNA"/>
</dbReference>
<dbReference type="InterPro" id="IPR050624">
    <property type="entry name" value="HTH-type_Tx_Regulator"/>
</dbReference>
<dbReference type="Gene3D" id="1.10.357.10">
    <property type="entry name" value="Tetracycline Repressor, domain 2"/>
    <property type="match status" value="1"/>
</dbReference>
<dbReference type="PANTHER" id="PTHR43479">
    <property type="entry name" value="ACREF/ENVCD OPERON REPRESSOR-RELATED"/>
    <property type="match status" value="1"/>
</dbReference>
<dbReference type="InterPro" id="IPR001647">
    <property type="entry name" value="HTH_TetR"/>
</dbReference>
<gene>
    <name evidence="4" type="ORF">SAMN02745823_01600</name>
</gene>
<dbReference type="GO" id="GO:0003677">
    <property type="term" value="F:DNA binding"/>
    <property type="evidence" value="ECO:0007669"/>
    <property type="project" value="UniProtKB-UniRule"/>
</dbReference>
<protein>
    <submittedName>
        <fullName evidence="4">Transcriptional regulator, TetR family</fullName>
    </submittedName>
</protein>
<evidence type="ECO:0000313" key="5">
    <source>
        <dbReference type="Proteomes" id="UP000183995"/>
    </source>
</evidence>
<dbReference type="Pfam" id="PF00440">
    <property type="entry name" value="TetR_N"/>
    <property type="match status" value="1"/>
</dbReference>
<dbReference type="RefSeq" id="WP_073077508.1">
    <property type="nucleotide sequence ID" value="NZ_FQXV01000004.1"/>
</dbReference>
<evidence type="ECO:0000256" key="1">
    <source>
        <dbReference type="ARBA" id="ARBA00023125"/>
    </source>
</evidence>
<dbReference type="InterPro" id="IPR009057">
    <property type="entry name" value="Homeodomain-like_sf"/>
</dbReference>
<feature type="domain" description="HTH tetR-type" evidence="3">
    <location>
        <begin position="4"/>
        <end position="64"/>
    </location>
</feature>
<dbReference type="SUPFAM" id="SSF46689">
    <property type="entry name" value="Homeodomain-like"/>
    <property type="match status" value="1"/>
</dbReference>